<dbReference type="InterPro" id="IPR001128">
    <property type="entry name" value="Cyt_P450"/>
</dbReference>
<dbReference type="GO" id="GO:0008395">
    <property type="term" value="F:steroid hydroxylase activity"/>
    <property type="evidence" value="ECO:0007669"/>
    <property type="project" value="TreeGrafter"/>
</dbReference>
<dbReference type="AlphaFoldDB" id="A0A8X8BL79"/>
<evidence type="ECO:0000256" key="4">
    <source>
        <dbReference type="ARBA" id="ARBA00023004"/>
    </source>
</evidence>
<name>A0A8X8BL79_POLSE</name>
<evidence type="ECO:0000256" key="3">
    <source>
        <dbReference type="ARBA" id="ARBA00022723"/>
    </source>
</evidence>
<sequence>MPDGSSSGCCSSPDSHRASWDLEFFTSALLCTRVPQVPTRCHKEVLQGLRSPLAGGFFLRSAYRPDFRLGQHKRSCLPHRDKPELGGRLDGEPPIENGWLPFIGVALQFQRNPLEFLTSRKRRYGDVFTCRIAGKYFTFILDPFSYNNVIRQGKNLNFQKFAIAASLKVFGHADFADPKYNISYEEIHPIFRQTLQGAALQPLTLSMMKNLQFVMQKSKVYDWTTEGLYSFAFKIMFEAGYLTLFGRNEYLFAEDNAEEAQEAWMTRIMDDFKVLDNAFPHIVAGIPIFLLWKVKAAREDLAGKFLHKYLKKNTNLSELIEKRINIFDRIKNLDEVNKARTHVAMLWASQANTLPATFWSLFYMLRSPEALREARKEVEQLLQDTNQSTETQVCFTKDHLDNMTVLGSIIDEALRLSSASIMIRVANENFILTLDSREEIKIRKGDCIALYPQMIHLDPEIYENPKEFKYNRFLDENGQRKTCFLKNGRKFKSFLLPFGAGTSECPGRFFAVNEIKQFLALILCHYDLELQNMDIPPLDNSRAGFGILQPKHDVQFRYKLKRKNGEKL</sequence>
<comment type="cofactor">
    <cofactor evidence="6">
        <name>heme</name>
        <dbReference type="ChEBI" id="CHEBI:30413"/>
    </cofactor>
</comment>
<feature type="non-terminal residue" evidence="7">
    <location>
        <position position="1"/>
    </location>
</feature>
<keyword evidence="2 6" id="KW-0349">Heme</keyword>
<evidence type="ECO:0000256" key="2">
    <source>
        <dbReference type="ARBA" id="ARBA00022617"/>
    </source>
</evidence>
<comment type="similarity">
    <text evidence="1">Belongs to the cytochrome P450 family.</text>
</comment>
<keyword evidence="5" id="KW-0443">Lipid metabolism</keyword>
<dbReference type="InterPro" id="IPR002403">
    <property type="entry name" value="Cyt_P450_E_grp-IV"/>
</dbReference>
<proteinExistence type="inferred from homology"/>
<evidence type="ECO:0000256" key="6">
    <source>
        <dbReference type="PIRSR" id="PIRSR602403-1"/>
    </source>
</evidence>
<dbReference type="Gene3D" id="1.10.630.10">
    <property type="entry name" value="Cytochrome P450"/>
    <property type="match status" value="1"/>
</dbReference>
<reference evidence="7 8" key="1">
    <citation type="journal article" date="2021" name="Cell">
        <title>Tracing the genetic footprints of vertebrate landing in non-teleost ray-finned fishes.</title>
        <authorList>
            <person name="Bi X."/>
            <person name="Wang K."/>
            <person name="Yang L."/>
            <person name="Pan H."/>
            <person name="Jiang H."/>
            <person name="Wei Q."/>
            <person name="Fang M."/>
            <person name="Yu H."/>
            <person name="Zhu C."/>
            <person name="Cai Y."/>
            <person name="He Y."/>
            <person name="Gan X."/>
            <person name="Zeng H."/>
            <person name="Yu D."/>
            <person name="Zhu Y."/>
            <person name="Jiang H."/>
            <person name="Qiu Q."/>
            <person name="Yang H."/>
            <person name="Zhang Y.E."/>
            <person name="Wang W."/>
            <person name="Zhu M."/>
            <person name="He S."/>
            <person name="Zhang G."/>
        </authorList>
    </citation>
    <scope>NUCLEOTIDE SEQUENCE [LARGE SCALE GENOMIC DNA]</scope>
    <source>
        <strain evidence="7">Bchr_013</strain>
    </source>
</reference>
<dbReference type="InterPro" id="IPR036396">
    <property type="entry name" value="Cyt_P450_sf"/>
</dbReference>
<dbReference type="GO" id="GO:0005506">
    <property type="term" value="F:iron ion binding"/>
    <property type="evidence" value="ECO:0007669"/>
    <property type="project" value="InterPro"/>
</dbReference>
<dbReference type="PANTHER" id="PTHR24304">
    <property type="entry name" value="CYTOCHROME P450 FAMILY 7"/>
    <property type="match status" value="1"/>
</dbReference>
<gene>
    <name evidence="7" type="primary">Cyp7a1_1</name>
    <name evidence="7" type="ORF">GTO96_0017822</name>
</gene>
<keyword evidence="5" id="KW-0753">Steroid metabolism</keyword>
<evidence type="ECO:0000313" key="7">
    <source>
        <dbReference type="EMBL" id="KAG2458251.1"/>
    </source>
</evidence>
<evidence type="ECO:0000313" key="8">
    <source>
        <dbReference type="Proteomes" id="UP000886611"/>
    </source>
</evidence>
<evidence type="ECO:0000256" key="1">
    <source>
        <dbReference type="ARBA" id="ARBA00010617"/>
    </source>
</evidence>
<dbReference type="GO" id="GO:0042632">
    <property type="term" value="P:cholesterol homeostasis"/>
    <property type="evidence" value="ECO:0007669"/>
    <property type="project" value="TreeGrafter"/>
</dbReference>
<evidence type="ECO:0000256" key="5">
    <source>
        <dbReference type="ARBA" id="ARBA00023221"/>
    </source>
</evidence>
<organism evidence="7 8">
    <name type="scientific">Polypterus senegalus</name>
    <name type="common">Senegal bichir</name>
    <dbReference type="NCBI Taxonomy" id="55291"/>
    <lineage>
        <taxon>Eukaryota</taxon>
        <taxon>Metazoa</taxon>
        <taxon>Chordata</taxon>
        <taxon>Craniata</taxon>
        <taxon>Vertebrata</taxon>
        <taxon>Euteleostomi</taxon>
        <taxon>Actinopterygii</taxon>
        <taxon>Polypteriformes</taxon>
        <taxon>Polypteridae</taxon>
        <taxon>Polypterus</taxon>
    </lineage>
</organism>
<feature type="binding site" description="axial binding residue" evidence="6">
    <location>
        <position position="505"/>
    </location>
    <ligand>
        <name>heme</name>
        <dbReference type="ChEBI" id="CHEBI:30413"/>
    </ligand>
    <ligandPart>
        <name>Fe</name>
        <dbReference type="ChEBI" id="CHEBI:18248"/>
    </ligandPart>
</feature>
<accession>A0A8X8BL79</accession>
<comment type="caution">
    <text evidence="7">The sequence shown here is derived from an EMBL/GenBank/DDBJ whole genome shotgun (WGS) entry which is preliminary data.</text>
</comment>
<protein>
    <submittedName>
        <fullName evidence="7">CP7A1 monooxygenase</fullName>
    </submittedName>
</protein>
<keyword evidence="3 6" id="KW-0479">Metal-binding</keyword>
<feature type="non-terminal residue" evidence="7">
    <location>
        <position position="568"/>
    </location>
</feature>
<dbReference type="GO" id="GO:0016705">
    <property type="term" value="F:oxidoreductase activity, acting on paired donors, with incorporation or reduction of molecular oxygen"/>
    <property type="evidence" value="ECO:0007669"/>
    <property type="project" value="InterPro"/>
</dbReference>
<keyword evidence="7" id="KW-0560">Oxidoreductase</keyword>
<dbReference type="GO" id="GO:0006699">
    <property type="term" value="P:bile acid biosynthetic process"/>
    <property type="evidence" value="ECO:0007669"/>
    <property type="project" value="TreeGrafter"/>
</dbReference>
<dbReference type="InterPro" id="IPR050529">
    <property type="entry name" value="CYP450_sterol_14alpha_dmase"/>
</dbReference>
<dbReference type="PANTHER" id="PTHR24304:SF3">
    <property type="entry name" value="CHOLESTEROL 7-ALPHA-MONOOXYGENASE"/>
    <property type="match status" value="1"/>
</dbReference>
<keyword evidence="8" id="KW-1185">Reference proteome</keyword>
<dbReference type="Proteomes" id="UP000886611">
    <property type="component" value="Unassembled WGS sequence"/>
</dbReference>
<dbReference type="Pfam" id="PF00067">
    <property type="entry name" value="p450"/>
    <property type="match status" value="1"/>
</dbReference>
<dbReference type="EMBL" id="JAATIS010007298">
    <property type="protein sequence ID" value="KAG2458251.1"/>
    <property type="molecule type" value="Genomic_DNA"/>
</dbReference>
<dbReference type="PRINTS" id="PR00465">
    <property type="entry name" value="EP450IV"/>
</dbReference>
<keyword evidence="4 6" id="KW-0408">Iron</keyword>
<dbReference type="SUPFAM" id="SSF48264">
    <property type="entry name" value="Cytochrome P450"/>
    <property type="match status" value="1"/>
</dbReference>
<dbReference type="GO" id="GO:0020037">
    <property type="term" value="F:heme binding"/>
    <property type="evidence" value="ECO:0007669"/>
    <property type="project" value="InterPro"/>
</dbReference>
<keyword evidence="7" id="KW-0503">Monooxygenase</keyword>